<proteinExistence type="predicted"/>
<comment type="caution">
    <text evidence="1">The sequence shown here is derived from an EMBL/GenBank/DDBJ whole genome shotgun (WGS) entry which is preliminary data.</text>
</comment>
<evidence type="ECO:0000313" key="1">
    <source>
        <dbReference type="EMBL" id="ORZ00159.1"/>
    </source>
</evidence>
<dbReference type="InParanoid" id="A0A1X2HLD5"/>
<dbReference type="Proteomes" id="UP000242180">
    <property type="component" value="Unassembled WGS sequence"/>
</dbReference>
<evidence type="ECO:0000313" key="2">
    <source>
        <dbReference type="Proteomes" id="UP000242180"/>
    </source>
</evidence>
<gene>
    <name evidence="1" type="ORF">BCR43DRAFT_484768</name>
</gene>
<organism evidence="1 2">
    <name type="scientific">Syncephalastrum racemosum</name>
    <name type="common">Filamentous fungus</name>
    <dbReference type="NCBI Taxonomy" id="13706"/>
    <lineage>
        <taxon>Eukaryota</taxon>
        <taxon>Fungi</taxon>
        <taxon>Fungi incertae sedis</taxon>
        <taxon>Mucoromycota</taxon>
        <taxon>Mucoromycotina</taxon>
        <taxon>Mucoromycetes</taxon>
        <taxon>Mucorales</taxon>
        <taxon>Syncephalastraceae</taxon>
        <taxon>Syncephalastrum</taxon>
    </lineage>
</organism>
<protein>
    <submittedName>
        <fullName evidence="1">Uncharacterized protein</fullName>
    </submittedName>
</protein>
<dbReference type="EMBL" id="MCGN01000002">
    <property type="protein sequence ID" value="ORZ00159.1"/>
    <property type="molecule type" value="Genomic_DNA"/>
</dbReference>
<accession>A0A1X2HLD5</accession>
<dbReference type="AlphaFoldDB" id="A0A1X2HLD5"/>
<name>A0A1X2HLD5_SYNRA</name>
<sequence length="115" mass="12733">MGVHDKNRVPSCLCACCVSVLSLDNMACQCRGQTLTTLNGGPRVTSCLKWKKPRANQSVAKNSKVNELPGPPFLFSFFFSFYLSVWSRPIISRLFAIVGYLLRLSASPPIVKHVD</sequence>
<keyword evidence="2" id="KW-1185">Reference proteome</keyword>
<reference evidence="1 2" key="1">
    <citation type="submission" date="2016-07" db="EMBL/GenBank/DDBJ databases">
        <title>Pervasive Adenine N6-methylation of Active Genes in Fungi.</title>
        <authorList>
            <consortium name="DOE Joint Genome Institute"/>
            <person name="Mondo S.J."/>
            <person name="Dannebaum R.O."/>
            <person name="Kuo R.C."/>
            <person name="Labutti K."/>
            <person name="Haridas S."/>
            <person name="Kuo A."/>
            <person name="Salamov A."/>
            <person name="Ahrendt S.R."/>
            <person name="Lipzen A."/>
            <person name="Sullivan W."/>
            <person name="Andreopoulos W.B."/>
            <person name="Clum A."/>
            <person name="Lindquist E."/>
            <person name="Daum C."/>
            <person name="Ramamoorthy G.K."/>
            <person name="Gryganskyi A."/>
            <person name="Culley D."/>
            <person name="Magnuson J.K."/>
            <person name="James T.Y."/>
            <person name="O'Malley M.A."/>
            <person name="Stajich J.E."/>
            <person name="Spatafora J.W."/>
            <person name="Visel A."/>
            <person name="Grigoriev I.V."/>
        </authorList>
    </citation>
    <scope>NUCLEOTIDE SEQUENCE [LARGE SCALE GENOMIC DNA]</scope>
    <source>
        <strain evidence="1 2">NRRL 2496</strain>
    </source>
</reference>